<dbReference type="PANTHER" id="PTHR10749">
    <property type="entry name" value="PHOSPHORYLASE B KINASE REGULATORY SUBUNIT"/>
    <property type="match status" value="1"/>
</dbReference>
<keyword evidence="2" id="KW-0321">Glycogen metabolism</keyword>
<dbReference type="UniPathway" id="UPA00163"/>
<dbReference type="PANTHER" id="PTHR10749:SF8">
    <property type="entry name" value="PHOSPHORYLASE B KINASE REGULATORY SUBUNIT BETA"/>
    <property type="match status" value="1"/>
</dbReference>
<dbReference type="Pfam" id="PF19292">
    <property type="entry name" value="KPBB_C"/>
    <property type="match status" value="1"/>
</dbReference>
<dbReference type="GO" id="GO:0005516">
    <property type="term" value="F:calmodulin binding"/>
    <property type="evidence" value="ECO:0007669"/>
    <property type="project" value="UniProtKB-KW"/>
</dbReference>
<keyword evidence="4" id="KW-0418">Kinase</keyword>
<dbReference type="InterPro" id="IPR045583">
    <property type="entry name" value="KPBA/B_C"/>
</dbReference>
<dbReference type="GO" id="GO:0016301">
    <property type="term" value="F:kinase activity"/>
    <property type="evidence" value="ECO:0007669"/>
    <property type="project" value="UniProtKB-KW"/>
</dbReference>
<dbReference type="GO" id="GO:0005977">
    <property type="term" value="P:glycogen metabolic process"/>
    <property type="evidence" value="ECO:0007669"/>
    <property type="project" value="UniProtKB-UniPathway"/>
</dbReference>
<evidence type="ECO:0000259" key="3">
    <source>
        <dbReference type="Pfam" id="PF19292"/>
    </source>
</evidence>
<proteinExistence type="inferred from homology"/>
<keyword evidence="2" id="KW-0449">Lipoprotein</keyword>
<comment type="pathway">
    <text evidence="2">Glycan biosynthesis; glycogen metabolism.</text>
</comment>
<comment type="subcellular location">
    <subcellularLocation>
        <location evidence="2">Cell membrane</location>
        <topology evidence="2">Lipid-anchor</topology>
        <orientation evidence="2">Cytoplasmic side</orientation>
    </subcellularLocation>
</comment>
<reference evidence="4" key="1">
    <citation type="submission" date="2014-05" db="EMBL/GenBank/DDBJ databases">
        <authorList>
            <person name="Chronopoulou M."/>
        </authorList>
    </citation>
    <scope>NUCLEOTIDE SEQUENCE</scope>
    <source>
        <tissue evidence="4">Whole organism</tissue>
    </source>
</reference>
<keyword evidence="2" id="KW-0112">Calmodulin-binding</keyword>
<dbReference type="GO" id="GO:0005886">
    <property type="term" value="C:plasma membrane"/>
    <property type="evidence" value="ECO:0007669"/>
    <property type="project" value="UniProtKB-SubCell"/>
</dbReference>
<dbReference type="EMBL" id="HACA01022778">
    <property type="protein sequence ID" value="CDW40139.1"/>
    <property type="molecule type" value="Transcribed_RNA"/>
</dbReference>
<keyword evidence="1 2" id="KW-0119">Carbohydrate metabolism</keyword>
<keyword evidence="4" id="KW-0808">Transferase</keyword>
<name>A0A0K2UPD9_LEPSM</name>
<keyword evidence="2" id="KW-1003">Cell membrane</keyword>
<evidence type="ECO:0000313" key="4">
    <source>
        <dbReference type="EMBL" id="CDW40139.1"/>
    </source>
</evidence>
<protein>
    <recommendedName>
        <fullName evidence="2">Phosphorylase b kinase regulatory subunit</fullName>
    </recommendedName>
</protein>
<comment type="function">
    <text evidence="2">Phosphorylase b kinase catalyzes the phosphorylation of serine in certain substrates, including troponin I.</text>
</comment>
<evidence type="ECO:0000256" key="2">
    <source>
        <dbReference type="RuleBase" id="RU364123"/>
    </source>
</evidence>
<dbReference type="GO" id="GO:0005964">
    <property type="term" value="C:phosphorylase kinase complex"/>
    <property type="evidence" value="ECO:0007669"/>
    <property type="project" value="TreeGrafter"/>
</dbReference>
<keyword evidence="2" id="KW-0636">Prenylation</keyword>
<dbReference type="InterPro" id="IPR008734">
    <property type="entry name" value="PHK_A/B_su"/>
</dbReference>
<sequence>MTSEELNFALAVEQFLNFVSYPEYRQLLVEVLMVLIMAQERRITKSLDDSIDLDKIVHLANELFLIDQVRHHTHILIYFSLTIH</sequence>
<evidence type="ECO:0000256" key="1">
    <source>
        <dbReference type="ARBA" id="ARBA00023277"/>
    </source>
</evidence>
<organism evidence="4">
    <name type="scientific">Lepeophtheirus salmonis</name>
    <name type="common">Salmon louse</name>
    <name type="synonym">Caligus salmonis</name>
    <dbReference type="NCBI Taxonomy" id="72036"/>
    <lineage>
        <taxon>Eukaryota</taxon>
        <taxon>Metazoa</taxon>
        <taxon>Ecdysozoa</taxon>
        <taxon>Arthropoda</taxon>
        <taxon>Crustacea</taxon>
        <taxon>Multicrustacea</taxon>
        <taxon>Hexanauplia</taxon>
        <taxon>Copepoda</taxon>
        <taxon>Siphonostomatoida</taxon>
        <taxon>Caligidae</taxon>
        <taxon>Lepeophtheirus</taxon>
    </lineage>
</organism>
<dbReference type="OrthoDB" id="5971574at2759"/>
<keyword evidence="2" id="KW-0472">Membrane</keyword>
<feature type="domain" description="Phosphorylase b kinase regulatory subunit alpha/beta C-terminal" evidence="3">
    <location>
        <begin position="1"/>
        <end position="71"/>
    </location>
</feature>
<comment type="similarity">
    <text evidence="2">Belongs to the phosphorylase b kinase regulatory chain family.</text>
</comment>
<accession>A0A0K2UPD9</accession>
<dbReference type="AlphaFoldDB" id="A0A0K2UPD9"/>